<evidence type="ECO:0000313" key="2">
    <source>
        <dbReference type="EnsemblPlants" id="PAC:32932879.CDS.1"/>
    </source>
</evidence>
<evidence type="ECO:0000313" key="1">
    <source>
        <dbReference type="EMBL" id="PNR59535.1"/>
    </source>
</evidence>
<dbReference type="Proteomes" id="UP000006727">
    <property type="component" value="Chromosome 2"/>
</dbReference>
<dbReference type="EMBL" id="ABEU02000002">
    <property type="protein sequence ID" value="PNR59535.1"/>
    <property type="molecule type" value="Genomic_DNA"/>
</dbReference>
<sequence length="72" mass="8199">MLRQILQPTASVYIHYFGIFSSKPSVKSILHISMLAASLNTTVCPLILFPHVAMSFSKRCWRFPYRSSTLAH</sequence>
<reference evidence="2" key="3">
    <citation type="submission" date="2020-12" db="UniProtKB">
        <authorList>
            <consortium name="EnsemblPlants"/>
        </authorList>
    </citation>
    <scope>IDENTIFICATION</scope>
</reference>
<gene>
    <name evidence="1" type="ORF">PHYPA_002326</name>
</gene>
<dbReference type="Gramene" id="Pp3c2_6638V3.1">
    <property type="protein sequence ID" value="PAC:32932879.CDS.1"/>
    <property type="gene ID" value="Pp3c2_6638"/>
</dbReference>
<dbReference type="EnsemblPlants" id="Pp3c2_6638V3.1">
    <property type="protein sequence ID" value="PAC:32932879.CDS.1"/>
    <property type="gene ID" value="Pp3c2_6638"/>
</dbReference>
<protein>
    <submittedName>
        <fullName evidence="1 2">Uncharacterized protein</fullName>
    </submittedName>
</protein>
<organism evidence="1">
    <name type="scientific">Physcomitrium patens</name>
    <name type="common">Spreading-leaved earth moss</name>
    <name type="synonym">Physcomitrella patens</name>
    <dbReference type="NCBI Taxonomy" id="3218"/>
    <lineage>
        <taxon>Eukaryota</taxon>
        <taxon>Viridiplantae</taxon>
        <taxon>Streptophyta</taxon>
        <taxon>Embryophyta</taxon>
        <taxon>Bryophyta</taxon>
        <taxon>Bryophytina</taxon>
        <taxon>Bryopsida</taxon>
        <taxon>Funariidae</taxon>
        <taxon>Funariales</taxon>
        <taxon>Funariaceae</taxon>
        <taxon>Physcomitrium</taxon>
    </lineage>
</organism>
<accession>A0A2K1L0I5</accession>
<evidence type="ECO:0000313" key="3">
    <source>
        <dbReference type="Proteomes" id="UP000006727"/>
    </source>
</evidence>
<reference evidence="1 3" key="2">
    <citation type="journal article" date="2018" name="Plant J.">
        <title>The Physcomitrella patens chromosome-scale assembly reveals moss genome structure and evolution.</title>
        <authorList>
            <person name="Lang D."/>
            <person name="Ullrich K.K."/>
            <person name="Murat F."/>
            <person name="Fuchs J."/>
            <person name="Jenkins J."/>
            <person name="Haas F.B."/>
            <person name="Piednoel M."/>
            <person name="Gundlach H."/>
            <person name="Van Bel M."/>
            <person name="Meyberg R."/>
            <person name="Vives C."/>
            <person name="Morata J."/>
            <person name="Symeonidi A."/>
            <person name="Hiss M."/>
            <person name="Muchero W."/>
            <person name="Kamisugi Y."/>
            <person name="Saleh O."/>
            <person name="Blanc G."/>
            <person name="Decker E.L."/>
            <person name="van Gessel N."/>
            <person name="Grimwood J."/>
            <person name="Hayes R.D."/>
            <person name="Graham S.W."/>
            <person name="Gunter L.E."/>
            <person name="McDaniel S.F."/>
            <person name="Hoernstein S.N.W."/>
            <person name="Larsson A."/>
            <person name="Li F.W."/>
            <person name="Perroud P.F."/>
            <person name="Phillips J."/>
            <person name="Ranjan P."/>
            <person name="Rokshar D.S."/>
            <person name="Rothfels C.J."/>
            <person name="Schneider L."/>
            <person name="Shu S."/>
            <person name="Stevenson D.W."/>
            <person name="Thummler F."/>
            <person name="Tillich M."/>
            <person name="Villarreal Aguilar J.C."/>
            <person name="Widiez T."/>
            <person name="Wong G.K."/>
            <person name="Wymore A."/>
            <person name="Zhang Y."/>
            <person name="Zimmer A.D."/>
            <person name="Quatrano R.S."/>
            <person name="Mayer K.F.X."/>
            <person name="Goodstein D."/>
            <person name="Casacuberta J.M."/>
            <person name="Vandepoele K."/>
            <person name="Reski R."/>
            <person name="Cuming A.C."/>
            <person name="Tuskan G.A."/>
            <person name="Maumus F."/>
            <person name="Salse J."/>
            <person name="Schmutz J."/>
            <person name="Rensing S.A."/>
        </authorList>
    </citation>
    <scope>NUCLEOTIDE SEQUENCE [LARGE SCALE GENOMIC DNA]</scope>
    <source>
        <strain evidence="2 3">cv. Gransden 2004</strain>
    </source>
</reference>
<dbReference type="AlphaFoldDB" id="A0A2K1L0I5"/>
<dbReference type="InParanoid" id="A0A2K1L0I5"/>
<keyword evidence="3" id="KW-1185">Reference proteome</keyword>
<proteinExistence type="predicted"/>
<reference evidence="1 3" key="1">
    <citation type="journal article" date="2008" name="Science">
        <title>The Physcomitrella genome reveals evolutionary insights into the conquest of land by plants.</title>
        <authorList>
            <person name="Rensing S."/>
            <person name="Lang D."/>
            <person name="Zimmer A."/>
            <person name="Terry A."/>
            <person name="Salamov A."/>
            <person name="Shapiro H."/>
            <person name="Nishiyama T."/>
            <person name="Perroud P.-F."/>
            <person name="Lindquist E."/>
            <person name="Kamisugi Y."/>
            <person name="Tanahashi T."/>
            <person name="Sakakibara K."/>
            <person name="Fujita T."/>
            <person name="Oishi K."/>
            <person name="Shin-I T."/>
            <person name="Kuroki Y."/>
            <person name="Toyoda A."/>
            <person name="Suzuki Y."/>
            <person name="Hashimoto A."/>
            <person name="Yamaguchi K."/>
            <person name="Sugano A."/>
            <person name="Kohara Y."/>
            <person name="Fujiyama A."/>
            <person name="Anterola A."/>
            <person name="Aoki S."/>
            <person name="Ashton N."/>
            <person name="Barbazuk W.B."/>
            <person name="Barker E."/>
            <person name="Bennetzen J."/>
            <person name="Bezanilla M."/>
            <person name="Blankenship R."/>
            <person name="Cho S.H."/>
            <person name="Dutcher S."/>
            <person name="Estelle M."/>
            <person name="Fawcett J.A."/>
            <person name="Gundlach H."/>
            <person name="Hanada K."/>
            <person name="Heyl A."/>
            <person name="Hicks K.A."/>
            <person name="Hugh J."/>
            <person name="Lohr M."/>
            <person name="Mayer K."/>
            <person name="Melkozernov A."/>
            <person name="Murata T."/>
            <person name="Nelson D."/>
            <person name="Pils B."/>
            <person name="Prigge M."/>
            <person name="Reiss B."/>
            <person name="Renner T."/>
            <person name="Rombauts S."/>
            <person name="Rushton P."/>
            <person name="Sanderfoot A."/>
            <person name="Schween G."/>
            <person name="Shiu S.-H."/>
            <person name="Stueber K."/>
            <person name="Theodoulou F.L."/>
            <person name="Tu H."/>
            <person name="Van de Peer Y."/>
            <person name="Verrier P.J."/>
            <person name="Waters E."/>
            <person name="Wood A."/>
            <person name="Yang L."/>
            <person name="Cove D."/>
            <person name="Cuming A."/>
            <person name="Hasebe M."/>
            <person name="Lucas S."/>
            <person name="Mishler D.B."/>
            <person name="Reski R."/>
            <person name="Grigoriev I."/>
            <person name="Quatrano R.S."/>
            <person name="Boore J.L."/>
        </authorList>
    </citation>
    <scope>NUCLEOTIDE SEQUENCE [LARGE SCALE GENOMIC DNA]</scope>
    <source>
        <strain evidence="2 3">cv. Gransden 2004</strain>
    </source>
</reference>
<name>A0A2K1L0I5_PHYPA</name>